<sequence>MGVFTGILIPASLDTDDPRKEMDKAWEHLTKGRYFSITEDEVRSTWGENHNVFNYFKWGYRAGIDVLHTLHSLLAKFLDRA</sequence>
<dbReference type="GO" id="GO:0043386">
    <property type="term" value="P:mycotoxin biosynthetic process"/>
    <property type="evidence" value="ECO:0007669"/>
    <property type="project" value="InterPro"/>
</dbReference>
<dbReference type="OrthoDB" id="3687641at2759"/>
<dbReference type="EMBL" id="KZ613512">
    <property type="protein sequence ID" value="PMD15655.1"/>
    <property type="molecule type" value="Genomic_DNA"/>
</dbReference>
<accession>A0A2J6PNP8</accession>
<dbReference type="AlphaFoldDB" id="A0A2J6PNP8"/>
<dbReference type="Pfam" id="PF11807">
    <property type="entry name" value="UstYa"/>
    <property type="match status" value="1"/>
</dbReference>
<comment type="similarity">
    <text evidence="1">Belongs to the ustYa family.</text>
</comment>
<organism evidence="2 3">
    <name type="scientific">Hyaloscypha hepaticicola</name>
    <dbReference type="NCBI Taxonomy" id="2082293"/>
    <lineage>
        <taxon>Eukaryota</taxon>
        <taxon>Fungi</taxon>
        <taxon>Dikarya</taxon>
        <taxon>Ascomycota</taxon>
        <taxon>Pezizomycotina</taxon>
        <taxon>Leotiomycetes</taxon>
        <taxon>Helotiales</taxon>
        <taxon>Hyaloscyphaceae</taxon>
        <taxon>Hyaloscypha</taxon>
    </lineage>
</organism>
<evidence type="ECO:0000313" key="3">
    <source>
        <dbReference type="Proteomes" id="UP000235672"/>
    </source>
</evidence>
<evidence type="ECO:0000313" key="2">
    <source>
        <dbReference type="EMBL" id="PMD15655.1"/>
    </source>
</evidence>
<keyword evidence="3" id="KW-1185">Reference proteome</keyword>
<reference evidence="2 3" key="1">
    <citation type="submission" date="2016-05" db="EMBL/GenBank/DDBJ databases">
        <title>A degradative enzymes factory behind the ericoid mycorrhizal symbiosis.</title>
        <authorList>
            <consortium name="DOE Joint Genome Institute"/>
            <person name="Martino E."/>
            <person name="Morin E."/>
            <person name="Grelet G."/>
            <person name="Kuo A."/>
            <person name="Kohler A."/>
            <person name="Daghino S."/>
            <person name="Barry K."/>
            <person name="Choi C."/>
            <person name="Cichocki N."/>
            <person name="Clum A."/>
            <person name="Copeland A."/>
            <person name="Hainaut M."/>
            <person name="Haridas S."/>
            <person name="Labutti K."/>
            <person name="Lindquist E."/>
            <person name="Lipzen A."/>
            <person name="Khouja H.-R."/>
            <person name="Murat C."/>
            <person name="Ohm R."/>
            <person name="Olson A."/>
            <person name="Spatafora J."/>
            <person name="Veneault-Fourrey C."/>
            <person name="Henrissat B."/>
            <person name="Grigoriev I."/>
            <person name="Martin F."/>
            <person name="Perotto S."/>
        </authorList>
    </citation>
    <scope>NUCLEOTIDE SEQUENCE [LARGE SCALE GENOMIC DNA]</scope>
    <source>
        <strain evidence="2 3">UAMH 7357</strain>
    </source>
</reference>
<evidence type="ECO:0000256" key="1">
    <source>
        <dbReference type="ARBA" id="ARBA00035112"/>
    </source>
</evidence>
<dbReference type="Proteomes" id="UP000235672">
    <property type="component" value="Unassembled WGS sequence"/>
</dbReference>
<protein>
    <submittedName>
        <fullName evidence="2">Uncharacterized protein</fullName>
    </submittedName>
</protein>
<gene>
    <name evidence="2" type="ORF">NA56DRAFT_709783</name>
</gene>
<dbReference type="InterPro" id="IPR021765">
    <property type="entry name" value="UstYa-like"/>
</dbReference>
<proteinExistence type="inferred from homology"/>
<name>A0A2J6PNP8_9HELO</name>